<dbReference type="AlphaFoldDB" id="A0A8R7U4D2"/>
<keyword evidence="2" id="KW-1185">Reference proteome</keyword>
<reference evidence="1" key="3">
    <citation type="submission" date="2022-06" db="UniProtKB">
        <authorList>
            <consortium name="EnsemblPlants"/>
        </authorList>
    </citation>
    <scope>IDENTIFICATION</scope>
</reference>
<dbReference type="EnsemblPlants" id="TuG1812G0400000088.01.T01">
    <property type="protein sequence ID" value="TuG1812G0400000088.01.T01"/>
    <property type="gene ID" value="TuG1812G0400000088.01"/>
</dbReference>
<dbReference type="Gramene" id="TuG1812G0400000088.01.T01">
    <property type="protein sequence ID" value="TuG1812G0400000088.01.T01"/>
    <property type="gene ID" value="TuG1812G0400000088.01"/>
</dbReference>
<name>A0A8R7U4D2_TRIUA</name>
<dbReference type="Proteomes" id="UP000015106">
    <property type="component" value="Chromosome 4"/>
</dbReference>
<evidence type="ECO:0000313" key="2">
    <source>
        <dbReference type="Proteomes" id="UP000015106"/>
    </source>
</evidence>
<organism evidence="1 2">
    <name type="scientific">Triticum urartu</name>
    <name type="common">Red wild einkorn</name>
    <name type="synonym">Crithodium urartu</name>
    <dbReference type="NCBI Taxonomy" id="4572"/>
    <lineage>
        <taxon>Eukaryota</taxon>
        <taxon>Viridiplantae</taxon>
        <taxon>Streptophyta</taxon>
        <taxon>Embryophyta</taxon>
        <taxon>Tracheophyta</taxon>
        <taxon>Spermatophyta</taxon>
        <taxon>Magnoliopsida</taxon>
        <taxon>Liliopsida</taxon>
        <taxon>Poales</taxon>
        <taxon>Poaceae</taxon>
        <taxon>BOP clade</taxon>
        <taxon>Pooideae</taxon>
        <taxon>Triticodae</taxon>
        <taxon>Triticeae</taxon>
        <taxon>Triticinae</taxon>
        <taxon>Triticum</taxon>
    </lineage>
</organism>
<reference evidence="1" key="2">
    <citation type="submission" date="2018-03" db="EMBL/GenBank/DDBJ databases">
        <title>The Triticum urartu genome reveals the dynamic nature of wheat genome evolution.</title>
        <authorList>
            <person name="Ling H."/>
            <person name="Ma B."/>
            <person name="Shi X."/>
            <person name="Liu H."/>
            <person name="Dong L."/>
            <person name="Sun H."/>
            <person name="Cao Y."/>
            <person name="Gao Q."/>
            <person name="Zheng S."/>
            <person name="Li Y."/>
            <person name="Yu Y."/>
            <person name="Du H."/>
            <person name="Qi M."/>
            <person name="Li Y."/>
            <person name="Yu H."/>
            <person name="Cui Y."/>
            <person name="Wang N."/>
            <person name="Chen C."/>
            <person name="Wu H."/>
            <person name="Zhao Y."/>
            <person name="Zhang J."/>
            <person name="Li Y."/>
            <person name="Zhou W."/>
            <person name="Zhang B."/>
            <person name="Hu W."/>
            <person name="Eijk M."/>
            <person name="Tang J."/>
            <person name="Witsenboer H."/>
            <person name="Zhao S."/>
            <person name="Li Z."/>
            <person name="Zhang A."/>
            <person name="Wang D."/>
            <person name="Liang C."/>
        </authorList>
    </citation>
    <scope>NUCLEOTIDE SEQUENCE [LARGE SCALE GENOMIC DNA]</scope>
    <source>
        <strain evidence="1">cv. G1812</strain>
    </source>
</reference>
<proteinExistence type="predicted"/>
<accession>A0A8R7U4D2</accession>
<reference evidence="2" key="1">
    <citation type="journal article" date="2013" name="Nature">
        <title>Draft genome of the wheat A-genome progenitor Triticum urartu.</title>
        <authorList>
            <person name="Ling H.Q."/>
            <person name="Zhao S."/>
            <person name="Liu D."/>
            <person name="Wang J."/>
            <person name="Sun H."/>
            <person name="Zhang C."/>
            <person name="Fan H."/>
            <person name="Li D."/>
            <person name="Dong L."/>
            <person name="Tao Y."/>
            <person name="Gao C."/>
            <person name="Wu H."/>
            <person name="Li Y."/>
            <person name="Cui Y."/>
            <person name="Guo X."/>
            <person name="Zheng S."/>
            <person name="Wang B."/>
            <person name="Yu K."/>
            <person name="Liang Q."/>
            <person name="Yang W."/>
            <person name="Lou X."/>
            <person name="Chen J."/>
            <person name="Feng M."/>
            <person name="Jian J."/>
            <person name="Zhang X."/>
            <person name="Luo G."/>
            <person name="Jiang Y."/>
            <person name="Liu J."/>
            <person name="Wang Z."/>
            <person name="Sha Y."/>
            <person name="Zhang B."/>
            <person name="Wu H."/>
            <person name="Tang D."/>
            <person name="Shen Q."/>
            <person name="Xue P."/>
            <person name="Zou S."/>
            <person name="Wang X."/>
            <person name="Liu X."/>
            <person name="Wang F."/>
            <person name="Yang Y."/>
            <person name="An X."/>
            <person name="Dong Z."/>
            <person name="Zhang K."/>
            <person name="Zhang X."/>
            <person name="Luo M.C."/>
            <person name="Dvorak J."/>
            <person name="Tong Y."/>
            <person name="Wang J."/>
            <person name="Yang H."/>
            <person name="Li Z."/>
            <person name="Wang D."/>
            <person name="Zhang A."/>
            <person name="Wang J."/>
        </authorList>
    </citation>
    <scope>NUCLEOTIDE SEQUENCE</scope>
    <source>
        <strain evidence="2">cv. G1812</strain>
    </source>
</reference>
<sequence>MEMFTTDDNPYNRQSKKVTEVSHIHKWKKHMRKKEMIARMQRKHIWRDRMPLFDVFMHFDLLSTVFVLAGNK</sequence>
<protein>
    <submittedName>
        <fullName evidence="1">Uncharacterized protein</fullName>
    </submittedName>
</protein>
<evidence type="ECO:0000313" key="1">
    <source>
        <dbReference type="EnsemblPlants" id="TuG1812G0400000088.01.T01"/>
    </source>
</evidence>